<feature type="transmembrane region" description="Helical" evidence="7">
    <location>
        <begin position="219"/>
        <end position="240"/>
    </location>
</feature>
<dbReference type="EMBL" id="JAPDNT010000003">
    <property type="protein sequence ID" value="MCW3474275.1"/>
    <property type="molecule type" value="Genomic_DNA"/>
</dbReference>
<reference evidence="9" key="1">
    <citation type="submission" date="2022-09" db="EMBL/GenBank/DDBJ databases">
        <title>Rhodovastum sp. nov. RN2-1 isolated from soil in Seongnam, South Korea.</title>
        <authorList>
            <person name="Le N.T."/>
        </authorList>
    </citation>
    <scope>NUCLEOTIDE SEQUENCE</scope>
    <source>
        <strain evidence="9">RN2-1</strain>
    </source>
</reference>
<dbReference type="Gene3D" id="1.20.1250.20">
    <property type="entry name" value="MFS general substrate transporter like domains"/>
    <property type="match status" value="1"/>
</dbReference>
<dbReference type="InterPro" id="IPR004638">
    <property type="entry name" value="EmrB-like"/>
</dbReference>
<feature type="transmembrane region" description="Helical" evidence="7">
    <location>
        <begin position="99"/>
        <end position="125"/>
    </location>
</feature>
<keyword evidence="3" id="KW-1003">Cell membrane</keyword>
<name>A0AA42CGX2_9PROT</name>
<dbReference type="Proteomes" id="UP001165679">
    <property type="component" value="Unassembled WGS sequence"/>
</dbReference>
<evidence type="ECO:0000313" key="9">
    <source>
        <dbReference type="EMBL" id="MCW3474275.1"/>
    </source>
</evidence>
<feature type="transmembrane region" description="Helical" evidence="7">
    <location>
        <begin position="416"/>
        <end position="439"/>
    </location>
</feature>
<accession>A0AA42CGX2</accession>
<feature type="transmembrane region" description="Helical" evidence="7">
    <location>
        <begin position="487"/>
        <end position="508"/>
    </location>
</feature>
<dbReference type="AlphaFoldDB" id="A0AA42CGX2"/>
<evidence type="ECO:0000256" key="7">
    <source>
        <dbReference type="SAM" id="Phobius"/>
    </source>
</evidence>
<feature type="transmembrane region" description="Helical" evidence="7">
    <location>
        <begin position="325"/>
        <end position="343"/>
    </location>
</feature>
<dbReference type="PRINTS" id="PR01035">
    <property type="entry name" value="TCRTETA"/>
</dbReference>
<feature type="transmembrane region" description="Helical" evidence="7">
    <location>
        <begin position="382"/>
        <end position="404"/>
    </location>
</feature>
<reference evidence="9" key="2">
    <citation type="submission" date="2022-10" db="EMBL/GenBank/DDBJ databases">
        <authorList>
            <person name="Trinh H.N."/>
        </authorList>
    </citation>
    <scope>NUCLEOTIDE SEQUENCE</scope>
    <source>
        <strain evidence="9">RN2-1</strain>
    </source>
</reference>
<evidence type="ECO:0000256" key="1">
    <source>
        <dbReference type="ARBA" id="ARBA00004651"/>
    </source>
</evidence>
<protein>
    <submittedName>
        <fullName evidence="9">MFS transporter</fullName>
    </submittedName>
</protein>
<sequence>MDAPPPTLPAQSATIEPADADALPAFSHQQIVQVLTGILLCILLAAIDQTVVVPAVPAIAADLNGFGHLSWIVSAYLLTSTSSAPVYGKLSDIYGRRALLLPAIVVFVIASILCALSQSLFQLIVFRALQGLGGGGLMAMAQAAIADVVAPRERGKYQGYMAGTWGVASIFGPILGGWMTDYLSWHWIFWINVPIGIAAFFLSSRALKLLKVRRTTARVDYLGAALLTGFITTCLLMMSWGGVEYSWVSPEITGMGGLALALLAALIWQERRYIDPLLPPRLFTNSVFSLGVMIAFLATAGMLGGTFLLPLFFQLIGGVDASASGTMIVPFLGFNVVGAYVSGQLARRLGRAKGIVLGGLAASCVGFLLLATATGHTPGPVLVLYMAVVGLGIGLCMPSSLVIVQNAAERRDVGAATGALLFLRSMGGAFGSTLAGALLTGHFTQRLAELGVTQSIDLGALRGAEGATLVLDEATRTLARTALSGGFHLTFLVCAGLSAIAVLACLFMRDLPLQSGAK</sequence>
<evidence type="ECO:0000256" key="5">
    <source>
        <dbReference type="ARBA" id="ARBA00022989"/>
    </source>
</evidence>
<feature type="domain" description="Major facilitator superfamily (MFS) profile" evidence="8">
    <location>
        <begin position="34"/>
        <end position="513"/>
    </location>
</feature>
<dbReference type="SUPFAM" id="SSF103473">
    <property type="entry name" value="MFS general substrate transporter"/>
    <property type="match status" value="1"/>
</dbReference>
<dbReference type="Gene3D" id="1.20.1720.10">
    <property type="entry name" value="Multidrug resistance protein D"/>
    <property type="match status" value="1"/>
</dbReference>
<keyword evidence="10" id="KW-1185">Reference proteome</keyword>
<gene>
    <name evidence="9" type="ORF">OL599_06750</name>
</gene>
<evidence type="ECO:0000256" key="3">
    <source>
        <dbReference type="ARBA" id="ARBA00022475"/>
    </source>
</evidence>
<keyword evidence="6 7" id="KW-0472">Membrane</keyword>
<keyword evidence="5 7" id="KW-1133">Transmembrane helix</keyword>
<evidence type="ECO:0000259" key="8">
    <source>
        <dbReference type="PROSITE" id="PS50850"/>
    </source>
</evidence>
<dbReference type="Pfam" id="PF07690">
    <property type="entry name" value="MFS_1"/>
    <property type="match status" value="1"/>
</dbReference>
<feature type="transmembrane region" description="Helical" evidence="7">
    <location>
        <begin position="355"/>
        <end position="376"/>
    </location>
</feature>
<proteinExistence type="predicted"/>
<dbReference type="PANTHER" id="PTHR23501">
    <property type="entry name" value="MAJOR FACILITATOR SUPERFAMILY"/>
    <property type="match status" value="1"/>
</dbReference>
<feature type="transmembrane region" description="Helical" evidence="7">
    <location>
        <begin position="252"/>
        <end position="268"/>
    </location>
</feature>
<evidence type="ECO:0000256" key="6">
    <source>
        <dbReference type="ARBA" id="ARBA00023136"/>
    </source>
</evidence>
<dbReference type="NCBIfam" id="TIGR00711">
    <property type="entry name" value="efflux_EmrB"/>
    <property type="match status" value="1"/>
</dbReference>
<evidence type="ECO:0000256" key="2">
    <source>
        <dbReference type="ARBA" id="ARBA00022448"/>
    </source>
</evidence>
<dbReference type="InterPro" id="IPR001958">
    <property type="entry name" value="Tet-R_TetA/multi-R_MdtG-like"/>
</dbReference>
<comment type="caution">
    <text evidence="9">The sequence shown here is derived from an EMBL/GenBank/DDBJ whole genome shotgun (WGS) entry which is preliminary data.</text>
</comment>
<feature type="transmembrane region" description="Helical" evidence="7">
    <location>
        <begin position="34"/>
        <end position="56"/>
    </location>
</feature>
<organism evidence="9 10">
    <name type="scientific">Limobrevibacterium gyesilva</name>
    <dbReference type="NCBI Taxonomy" id="2991712"/>
    <lineage>
        <taxon>Bacteria</taxon>
        <taxon>Pseudomonadati</taxon>
        <taxon>Pseudomonadota</taxon>
        <taxon>Alphaproteobacteria</taxon>
        <taxon>Acetobacterales</taxon>
        <taxon>Acetobacteraceae</taxon>
        <taxon>Limobrevibacterium</taxon>
    </lineage>
</organism>
<keyword evidence="2" id="KW-0813">Transport</keyword>
<dbReference type="PANTHER" id="PTHR23501:SF197">
    <property type="entry name" value="COMD"/>
    <property type="match status" value="1"/>
</dbReference>
<dbReference type="FunFam" id="1.20.1720.10:FF:000004">
    <property type="entry name" value="EmrB/QacA family drug resistance transporter"/>
    <property type="match status" value="1"/>
</dbReference>
<comment type="subcellular location">
    <subcellularLocation>
        <location evidence="1">Cell membrane</location>
        <topology evidence="1">Multi-pass membrane protein</topology>
    </subcellularLocation>
</comment>
<keyword evidence="4 7" id="KW-0812">Transmembrane</keyword>
<dbReference type="InterPro" id="IPR020846">
    <property type="entry name" value="MFS_dom"/>
</dbReference>
<dbReference type="InterPro" id="IPR036259">
    <property type="entry name" value="MFS_trans_sf"/>
</dbReference>
<evidence type="ECO:0000256" key="4">
    <source>
        <dbReference type="ARBA" id="ARBA00022692"/>
    </source>
</evidence>
<dbReference type="InterPro" id="IPR011701">
    <property type="entry name" value="MFS"/>
</dbReference>
<evidence type="ECO:0000313" key="10">
    <source>
        <dbReference type="Proteomes" id="UP001165679"/>
    </source>
</evidence>
<feature type="transmembrane region" description="Helical" evidence="7">
    <location>
        <begin position="131"/>
        <end position="150"/>
    </location>
</feature>
<dbReference type="GO" id="GO:0005886">
    <property type="term" value="C:plasma membrane"/>
    <property type="evidence" value="ECO:0007669"/>
    <property type="project" value="UniProtKB-SubCell"/>
</dbReference>
<dbReference type="CDD" id="cd17502">
    <property type="entry name" value="MFS_Azr1_MDR_like"/>
    <property type="match status" value="1"/>
</dbReference>
<feature type="transmembrane region" description="Helical" evidence="7">
    <location>
        <begin position="68"/>
        <end position="87"/>
    </location>
</feature>
<feature type="transmembrane region" description="Helical" evidence="7">
    <location>
        <begin position="185"/>
        <end position="207"/>
    </location>
</feature>
<dbReference type="RefSeq" id="WP_264712902.1">
    <property type="nucleotide sequence ID" value="NZ_JAPDNT010000003.1"/>
</dbReference>
<feature type="transmembrane region" description="Helical" evidence="7">
    <location>
        <begin position="288"/>
        <end position="313"/>
    </location>
</feature>
<dbReference type="GO" id="GO:0022857">
    <property type="term" value="F:transmembrane transporter activity"/>
    <property type="evidence" value="ECO:0007669"/>
    <property type="project" value="InterPro"/>
</dbReference>
<dbReference type="PROSITE" id="PS50850">
    <property type="entry name" value="MFS"/>
    <property type="match status" value="1"/>
</dbReference>